<dbReference type="Gene3D" id="3.50.80.10">
    <property type="entry name" value="D-tyrosyl-tRNA(Tyr) deacylase"/>
    <property type="match status" value="1"/>
</dbReference>
<protein>
    <submittedName>
        <fullName evidence="1">Uncharacterized protein</fullName>
    </submittedName>
</protein>
<proteinExistence type="predicted"/>
<dbReference type="AlphaFoldDB" id="X1B5A2"/>
<accession>X1B5A2</accession>
<evidence type="ECO:0000313" key="1">
    <source>
        <dbReference type="EMBL" id="GAG76447.1"/>
    </source>
</evidence>
<comment type="caution">
    <text evidence="1">The sequence shown here is derived from an EMBL/GenBank/DDBJ whole genome shotgun (WGS) entry which is preliminary data.</text>
</comment>
<organism evidence="1">
    <name type="scientific">marine sediment metagenome</name>
    <dbReference type="NCBI Taxonomy" id="412755"/>
    <lineage>
        <taxon>unclassified sequences</taxon>
        <taxon>metagenomes</taxon>
        <taxon>ecological metagenomes</taxon>
    </lineage>
</organism>
<name>X1B5A2_9ZZZZ</name>
<gene>
    <name evidence="1" type="ORF">S01H4_25346</name>
</gene>
<dbReference type="InterPro" id="IPR023509">
    <property type="entry name" value="DTD-like_sf"/>
</dbReference>
<dbReference type="EMBL" id="BART01012049">
    <property type="protein sequence ID" value="GAG76447.1"/>
    <property type="molecule type" value="Genomic_DNA"/>
</dbReference>
<sequence>MKMHIYHCASVKFKDVMPKGQKRKPSDLIRWPNELGKVDIVFRPLQNDLKKENSTKDLIRLFEHIDLMDTANSPIRLRRTWISEKLGVDKSKLSIMLSKLYDMRLLKNLTIEYDYRKWLQHSRTKGCLVVMIGIENPDYERSRLATLAFNEIKRAYFNLLHSGEKRPKLNPNNIRIKHIYIIPNAHISSDIGLDHKQNLKFLNDIASKLNKYGLPTTLNSYGYPKEIELVIMGHQQEYVLRCI</sequence>
<reference evidence="1" key="1">
    <citation type="journal article" date="2014" name="Front. Microbiol.">
        <title>High frequency of phylogenetically diverse reductive dehalogenase-homologous genes in deep subseafloor sedimentary metagenomes.</title>
        <authorList>
            <person name="Kawai M."/>
            <person name="Futagami T."/>
            <person name="Toyoda A."/>
            <person name="Takaki Y."/>
            <person name="Nishi S."/>
            <person name="Hori S."/>
            <person name="Arai W."/>
            <person name="Tsubouchi T."/>
            <person name="Morono Y."/>
            <person name="Uchiyama I."/>
            <person name="Ito T."/>
            <person name="Fujiyama A."/>
            <person name="Inagaki F."/>
            <person name="Takami H."/>
        </authorList>
    </citation>
    <scope>NUCLEOTIDE SEQUENCE</scope>
    <source>
        <strain evidence="1">Expedition CK06-06</strain>
    </source>
</reference>